<dbReference type="HAMAP" id="MF_00186">
    <property type="entry name" value="Glycerol_kin"/>
    <property type="match status" value="1"/>
</dbReference>
<dbReference type="InterPro" id="IPR043129">
    <property type="entry name" value="ATPase_NBD"/>
</dbReference>
<dbReference type="NCBIfam" id="TIGR01311">
    <property type="entry name" value="glycerol_kin"/>
    <property type="match status" value="1"/>
</dbReference>
<comment type="function">
    <text evidence="9">Key enzyme in the regulation of glycerol uptake and metabolism. Catalyzes the phosphorylation of glycerol to yield sn-glycerol 3-phosphate.</text>
</comment>
<evidence type="ECO:0000256" key="2">
    <source>
        <dbReference type="ARBA" id="ARBA00009156"/>
    </source>
</evidence>
<proteinExistence type="inferred from homology"/>
<feature type="binding site" evidence="9">
    <location>
        <position position="242"/>
    </location>
    <ligand>
        <name>glycerol</name>
        <dbReference type="ChEBI" id="CHEBI:17754"/>
    </ligand>
</feature>
<feature type="domain" description="Carbohydrate kinase FGGY C-terminal" evidence="11">
    <location>
        <begin position="259"/>
        <end position="447"/>
    </location>
</feature>
<dbReference type="EC" id="2.7.1.30" evidence="9"/>
<feature type="binding site" evidence="9">
    <location>
        <position position="12"/>
    </location>
    <ligand>
        <name>sn-glycerol 3-phosphate</name>
        <dbReference type="ChEBI" id="CHEBI:57597"/>
    </ligand>
</feature>
<keyword evidence="7 9" id="KW-0067">ATP-binding</keyword>
<feature type="binding site" evidence="9">
    <location>
        <position position="408"/>
    </location>
    <ligand>
        <name>ADP</name>
        <dbReference type="ChEBI" id="CHEBI:456216"/>
    </ligand>
</feature>
<protein>
    <recommendedName>
        <fullName evidence="9">Glycerol kinase</fullName>
        <ecNumber evidence="9">2.7.1.30</ecNumber>
    </recommendedName>
    <alternativeName>
        <fullName evidence="9">ATP:glycerol 3-phosphotransferase</fullName>
    </alternativeName>
    <alternativeName>
        <fullName evidence="9">Glycerokinase</fullName>
        <shortName evidence="9">GK</shortName>
    </alternativeName>
</protein>
<dbReference type="GO" id="GO:0005524">
    <property type="term" value="F:ATP binding"/>
    <property type="evidence" value="ECO:0007669"/>
    <property type="project" value="UniProtKB-UniRule"/>
</dbReference>
<comment type="caution">
    <text evidence="12">The sequence shown here is derived from an EMBL/GenBank/DDBJ whole genome shotgun (WGS) entry which is preliminary data.</text>
</comment>
<feature type="binding site" evidence="9">
    <location>
        <position position="311"/>
    </location>
    <ligand>
        <name>ATP</name>
        <dbReference type="ChEBI" id="CHEBI:30616"/>
    </ligand>
</feature>
<dbReference type="InterPro" id="IPR005999">
    <property type="entry name" value="Glycerol_kin"/>
</dbReference>
<feature type="binding site" evidence="9">
    <location>
        <position position="264"/>
    </location>
    <ligand>
        <name>ADP</name>
        <dbReference type="ChEBI" id="CHEBI:456216"/>
    </ligand>
</feature>
<dbReference type="PIRSF" id="PIRSF000538">
    <property type="entry name" value="GlpK"/>
    <property type="match status" value="1"/>
</dbReference>
<evidence type="ECO:0000256" key="5">
    <source>
        <dbReference type="ARBA" id="ARBA00022777"/>
    </source>
</evidence>
<sequence length="496" mass="53461">MGKLILALDQGTSSSRALLVDSAGQVVGTASVPLACVYPQLGWVEQDPREIWSSQKLALDQVLAQAGVELCEVAAIGITNQRETTLAWNKETGEPVGSAIVWQCRRTAAACTALKARGLEPLFRERTGLVLDPYFSGTKMAWILEHRPLARLLAEQDKLAFGTVDSWLIWHLTGGKVHGTDLSNASRTLLLNLKECRWDEELLGHLGIPASTLPRLFPSSGLVGWTDPKWGAEVPIAGVAGDQQAALFGQACFEVGAAKNTYGTGCFLLMNIGPSPVASKSGLLCTLAWAIGDQVTYALEGSVFVAGALVQWLRDNLGLFEQAGQTEAMAMAVKDNGGVYLVPAFVGLGAPHWDPYARGLIHGLTRESNKNHLVRAGLEAIGFQVYDLIQAMEQDRGVKVQNLKIDGGAAVNGFLCQFQADLLQTEVSRPTQVETTALGAAFLAGLAVGVFRDLEQIKSLWQEDRVFYPRQSPEVMETLRLGWNKAVAAAKGWAEP</sequence>
<evidence type="ECO:0000256" key="7">
    <source>
        <dbReference type="ARBA" id="ARBA00022840"/>
    </source>
</evidence>
<dbReference type="PANTHER" id="PTHR10196">
    <property type="entry name" value="SUGAR KINASE"/>
    <property type="match status" value="1"/>
</dbReference>
<keyword evidence="5 9" id="KW-0418">Kinase</keyword>
<dbReference type="InterPro" id="IPR018484">
    <property type="entry name" value="FGGY_N"/>
</dbReference>
<dbReference type="EMBL" id="MFNF01000037">
    <property type="protein sequence ID" value="OGH01210.1"/>
    <property type="molecule type" value="Genomic_DNA"/>
</dbReference>
<feature type="binding site" evidence="9">
    <location>
        <position position="12"/>
    </location>
    <ligand>
        <name>ADP</name>
        <dbReference type="ChEBI" id="CHEBI:456216"/>
    </ligand>
</feature>
<feature type="binding site" evidence="9">
    <location>
        <position position="16"/>
    </location>
    <ligand>
        <name>ADP</name>
        <dbReference type="ChEBI" id="CHEBI:456216"/>
    </ligand>
</feature>
<feature type="binding site" evidence="9">
    <location>
        <position position="14"/>
    </location>
    <ligand>
        <name>ATP</name>
        <dbReference type="ChEBI" id="CHEBI:30616"/>
    </ligand>
</feature>
<feature type="binding site" evidence="9">
    <location>
        <position position="242"/>
    </location>
    <ligand>
        <name>sn-glycerol 3-phosphate</name>
        <dbReference type="ChEBI" id="CHEBI:57597"/>
    </ligand>
</feature>
<comment type="activity regulation">
    <text evidence="9">Inhibited by fructose 1,6-bisphosphate (FBP).</text>
</comment>
<name>A0A1F6GT80_9PROT</name>
<comment type="pathway">
    <text evidence="1 9">Polyol metabolism; glycerol degradation via glycerol kinase pathway; sn-glycerol 3-phosphate from glycerol: step 1/1.</text>
</comment>
<feature type="binding site" evidence="9">
    <location>
        <position position="134"/>
    </location>
    <ligand>
        <name>glycerol</name>
        <dbReference type="ChEBI" id="CHEBI:17754"/>
    </ligand>
</feature>
<dbReference type="UniPathway" id="UPA00618">
    <property type="reaction ID" value="UER00672"/>
</dbReference>
<dbReference type="Proteomes" id="UP000177583">
    <property type="component" value="Unassembled WGS sequence"/>
</dbReference>
<feature type="binding site" evidence="9">
    <location>
        <position position="307"/>
    </location>
    <ligand>
        <name>ADP</name>
        <dbReference type="ChEBI" id="CHEBI:456216"/>
    </ligand>
</feature>
<feature type="binding site" evidence="9">
    <location>
        <position position="264"/>
    </location>
    <ligand>
        <name>ATP</name>
        <dbReference type="ChEBI" id="CHEBI:30616"/>
    </ligand>
</feature>
<dbReference type="FunFam" id="3.30.420.40:FF:000008">
    <property type="entry name" value="Glycerol kinase"/>
    <property type="match status" value="1"/>
</dbReference>
<dbReference type="AlphaFoldDB" id="A0A1F6GT80"/>
<organism evidence="12 13">
    <name type="scientific">Candidatus Lambdaproteobacteria bacterium RIFOXYD2_FULL_56_26</name>
    <dbReference type="NCBI Taxonomy" id="1817773"/>
    <lineage>
        <taxon>Bacteria</taxon>
        <taxon>Pseudomonadati</taxon>
        <taxon>Pseudomonadota</taxon>
        <taxon>Candidatus Lambdaproteobacteria</taxon>
    </lineage>
</organism>
<feature type="binding site" evidence="9">
    <location>
        <position position="82"/>
    </location>
    <ligand>
        <name>sn-glycerol 3-phosphate</name>
        <dbReference type="ChEBI" id="CHEBI:57597"/>
    </ligand>
</feature>
<dbReference type="GO" id="GO:0019563">
    <property type="term" value="P:glycerol catabolic process"/>
    <property type="evidence" value="ECO:0007669"/>
    <property type="project" value="UniProtKB-UniRule"/>
</dbReference>
<comment type="similarity">
    <text evidence="2 9">Belongs to the FGGY kinase family.</text>
</comment>
<accession>A0A1F6GT80</accession>
<dbReference type="InterPro" id="IPR000577">
    <property type="entry name" value="Carb_kinase_FGGY"/>
</dbReference>
<evidence type="ECO:0000256" key="3">
    <source>
        <dbReference type="ARBA" id="ARBA00022679"/>
    </source>
</evidence>
<feature type="binding site" evidence="9">
    <location>
        <position position="243"/>
    </location>
    <ligand>
        <name>glycerol</name>
        <dbReference type="ChEBI" id="CHEBI:17754"/>
    </ligand>
</feature>
<dbReference type="InterPro" id="IPR018483">
    <property type="entry name" value="Carb_kinase_FGGY_CS"/>
</dbReference>
<evidence type="ECO:0000313" key="13">
    <source>
        <dbReference type="Proteomes" id="UP000177583"/>
    </source>
</evidence>
<dbReference type="GO" id="GO:0006072">
    <property type="term" value="P:glycerol-3-phosphate metabolic process"/>
    <property type="evidence" value="ECO:0007669"/>
    <property type="project" value="InterPro"/>
</dbReference>
<evidence type="ECO:0000256" key="6">
    <source>
        <dbReference type="ARBA" id="ARBA00022798"/>
    </source>
</evidence>
<feature type="binding site" evidence="9">
    <location>
        <position position="83"/>
    </location>
    <ligand>
        <name>glycerol</name>
        <dbReference type="ChEBI" id="CHEBI:17754"/>
    </ligand>
</feature>
<dbReference type="NCBIfam" id="NF000756">
    <property type="entry name" value="PRK00047.1"/>
    <property type="match status" value="1"/>
</dbReference>
<dbReference type="PROSITE" id="PS00933">
    <property type="entry name" value="FGGY_KINASES_1"/>
    <property type="match status" value="1"/>
</dbReference>
<feature type="binding site" evidence="9">
    <location>
        <position position="412"/>
    </location>
    <ligand>
        <name>ADP</name>
        <dbReference type="ChEBI" id="CHEBI:456216"/>
    </ligand>
</feature>
<evidence type="ECO:0000256" key="4">
    <source>
        <dbReference type="ARBA" id="ARBA00022741"/>
    </source>
</evidence>
<feature type="binding site" evidence="9">
    <location>
        <position position="12"/>
    </location>
    <ligand>
        <name>ATP</name>
        <dbReference type="ChEBI" id="CHEBI:30616"/>
    </ligand>
</feature>
<feature type="binding site" evidence="9">
    <location>
        <position position="83"/>
    </location>
    <ligand>
        <name>sn-glycerol 3-phosphate</name>
        <dbReference type="ChEBI" id="CHEBI:57597"/>
    </ligand>
</feature>
<dbReference type="Pfam" id="PF02782">
    <property type="entry name" value="FGGY_C"/>
    <property type="match status" value="1"/>
</dbReference>
<dbReference type="InterPro" id="IPR018485">
    <property type="entry name" value="FGGY_C"/>
</dbReference>
<evidence type="ECO:0000256" key="8">
    <source>
        <dbReference type="ARBA" id="ARBA00052101"/>
    </source>
</evidence>
<feature type="domain" description="Carbohydrate kinase FGGY N-terminal" evidence="10">
    <location>
        <begin position="5"/>
        <end position="249"/>
    </location>
</feature>
<feature type="binding site" evidence="9">
    <location>
        <position position="408"/>
    </location>
    <ligand>
        <name>ATP</name>
        <dbReference type="ChEBI" id="CHEBI:30616"/>
    </ligand>
</feature>
<comment type="catalytic activity">
    <reaction evidence="8 9">
        <text>glycerol + ATP = sn-glycerol 3-phosphate + ADP + H(+)</text>
        <dbReference type="Rhea" id="RHEA:21644"/>
        <dbReference type="ChEBI" id="CHEBI:15378"/>
        <dbReference type="ChEBI" id="CHEBI:17754"/>
        <dbReference type="ChEBI" id="CHEBI:30616"/>
        <dbReference type="ChEBI" id="CHEBI:57597"/>
        <dbReference type="ChEBI" id="CHEBI:456216"/>
        <dbReference type="EC" id="2.7.1.30"/>
    </reaction>
</comment>
<keyword evidence="4 9" id="KW-0547">Nucleotide-binding</keyword>
<keyword evidence="6 9" id="KW-0319">Glycerol metabolism</keyword>
<feature type="binding site" evidence="9">
    <location>
        <position position="13"/>
    </location>
    <ligand>
        <name>ATP</name>
        <dbReference type="ChEBI" id="CHEBI:30616"/>
    </ligand>
</feature>
<evidence type="ECO:0000259" key="10">
    <source>
        <dbReference type="Pfam" id="PF00370"/>
    </source>
</evidence>
<evidence type="ECO:0000259" key="11">
    <source>
        <dbReference type="Pfam" id="PF02782"/>
    </source>
</evidence>
<dbReference type="FunFam" id="3.30.420.40:FF:000007">
    <property type="entry name" value="Glycerol kinase"/>
    <property type="match status" value="1"/>
</dbReference>
<dbReference type="CDD" id="cd07769">
    <property type="entry name" value="ASKHA_NBD_FGGY_GK"/>
    <property type="match status" value="1"/>
</dbReference>
<evidence type="ECO:0000256" key="1">
    <source>
        <dbReference type="ARBA" id="ARBA00005190"/>
    </source>
</evidence>
<gene>
    <name evidence="9" type="primary">glpK</name>
    <name evidence="12" type="ORF">A2557_00950</name>
</gene>
<dbReference type="Gene3D" id="3.30.420.40">
    <property type="match status" value="2"/>
</dbReference>
<feature type="binding site" evidence="9">
    <location>
        <position position="134"/>
    </location>
    <ligand>
        <name>sn-glycerol 3-phosphate</name>
        <dbReference type="ChEBI" id="CHEBI:57597"/>
    </ligand>
</feature>
<dbReference type="GO" id="GO:0005829">
    <property type="term" value="C:cytosol"/>
    <property type="evidence" value="ECO:0007669"/>
    <property type="project" value="TreeGrafter"/>
</dbReference>
<dbReference type="PANTHER" id="PTHR10196:SF69">
    <property type="entry name" value="GLYCEROL KINASE"/>
    <property type="match status" value="1"/>
</dbReference>
<dbReference type="SUPFAM" id="SSF53067">
    <property type="entry name" value="Actin-like ATPase domain"/>
    <property type="match status" value="2"/>
</dbReference>
<feature type="binding site" evidence="9">
    <location>
        <position position="307"/>
    </location>
    <ligand>
        <name>ATP</name>
        <dbReference type="ChEBI" id="CHEBI:30616"/>
    </ligand>
</feature>
<dbReference type="Pfam" id="PF00370">
    <property type="entry name" value="FGGY_N"/>
    <property type="match status" value="1"/>
</dbReference>
<evidence type="ECO:0000256" key="9">
    <source>
        <dbReference type="HAMAP-Rule" id="MF_00186"/>
    </source>
</evidence>
<reference evidence="12 13" key="1">
    <citation type="journal article" date="2016" name="Nat. Commun.">
        <title>Thousands of microbial genomes shed light on interconnected biogeochemical processes in an aquifer system.</title>
        <authorList>
            <person name="Anantharaman K."/>
            <person name="Brown C.T."/>
            <person name="Hug L.A."/>
            <person name="Sharon I."/>
            <person name="Castelle C.J."/>
            <person name="Probst A.J."/>
            <person name="Thomas B.C."/>
            <person name="Singh A."/>
            <person name="Wilkins M.J."/>
            <person name="Karaoz U."/>
            <person name="Brodie E.L."/>
            <person name="Williams K.H."/>
            <person name="Hubbard S.S."/>
            <person name="Banfield J.F."/>
        </authorList>
    </citation>
    <scope>NUCLEOTIDE SEQUENCE [LARGE SCALE GENOMIC DNA]</scope>
</reference>
<dbReference type="GO" id="GO:0004370">
    <property type="term" value="F:glycerol kinase activity"/>
    <property type="evidence" value="ECO:0007669"/>
    <property type="project" value="UniProtKB-UniRule"/>
</dbReference>
<evidence type="ECO:0000313" key="12">
    <source>
        <dbReference type="EMBL" id="OGH01210.1"/>
    </source>
</evidence>
<keyword evidence="3 9" id="KW-0808">Transferase</keyword>
<feature type="binding site" evidence="9">
    <location>
        <position position="82"/>
    </location>
    <ligand>
        <name>glycerol</name>
        <dbReference type="ChEBI" id="CHEBI:17754"/>
    </ligand>
</feature>